<reference evidence="2 3" key="1">
    <citation type="journal article" date="2019" name="Int. J. Syst. Evol. Microbiol.">
        <title>The Global Catalogue of Microorganisms (GCM) 10K type strain sequencing project: providing services to taxonomists for standard genome sequencing and annotation.</title>
        <authorList>
            <consortium name="The Broad Institute Genomics Platform"/>
            <consortium name="The Broad Institute Genome Sequencing Center for Infectious Disease"/>
            <person name="Wu L."/>
            <person name="Ma J."/>
        </authorList>
    </citation>
    <scope>NUCLEOTIDE SEQUENCE [LARGE SCALE GENOMIC DNA]</scope>
    <source>
        <strain evidence="2 3">JCM 3325</strain>
    </source>
</reference>
<feature type="compositionally biased region" description="Pro residues" evidence="1">
    <location>
        <begin position="376"/>
        <end position="385"/>
    </location>
</feature>
<proteinExistence type="predicted"/>
<sequence length="425" mass="44673">MTAVLLVGDLPNTGIIPDQVAPRIADSATPEAALAFVDGMAADLRRHGAALVVCPAWRSDSALKLVRFARGLLDTDRIALVPLDLPPLALSLVVDQLTFMAPHVRSGVLVSVAQVLADRLYAGAWVSSVAKLEHVRTGLGQHMASLMPGSGFMVAAGRSPRVQRVTTAKPLLDISHRPIDPVLVLAVHENGDVDWLQNRLKPELRAVSLTFVADQPLSSRYWGSKKYAEFVAFSGNPRDLQLALETPKYRPCPWCEEPTALPACPFCHRAQPPSPEPQAPHQVAAETPGAGLPSGPGGNVPGAFPVPAGHQPAAQVPRHQAPPSRPPVQVPQGPVPVPLAAPTPSPDGPPPVPGAPQTRPQSFGGFQGPGAKPRPQDPSPAPAPRPDGDGRTPETVFPTTGPVDSTEPAPPNGAGTVEFRSARNR</sequence>
<dbReference type="RefSeq" id="WP_344590114.1">
    <property type="nucleotide sequence ID" value="NZ_BAAARW010000012.1"/>
</dbReference>
<dbReference type="PRINTS" id="PR01217">
    <property type="entry name" value="PRICHEXTENSN"/>
</dbReference>
<evidence type="ECO:0000313" key="2">
    <source>
        <dbReference type="EMBL" id="GAA2421274.1"/>
    </source>
</evidence>
<accession>A0ABN3J3E0</accession>
<dbReference type="EMBL" id="BAAARW010000012">
    <property type="protein sequence ID" value="GAA2421274.1"/>
    <property type="molecule type" value="Genomic_DNA"/>
</dbReference>
<gene>
    <name evidence="2" type="ORF">GCM10010191_35840</name>
</gene>
<protein>
    <submittedName>
        <fullName evidence="2">Uncharacterized protein</fullName>
    </submittedName>
</protein>
<keyword evidence="3" id="KW-1185">Reference proteome</keyword>
<evidence type="ECO:0000256" key="1">
    <source>
        <dbReference type="SAM" id="MobiDB-lite"/>
    </source>
</evidence>
<feature type="region of interest" description="Disordered" evidence="1">
    <location>
        <begin position="272"/>
        <end position="425"/>
    </location>
</feature>
<comment type="caution">
    <text evidence="2">The sequence shown here is derived from an EMBL/GenBank/DDBJ whole genome shotgun (WGS) entry which is preliminary data.</text>
</comment>
<evidence type="ECO:0000313" key="3">
    <source>
        <dbReference type="Proteomes" id="UP001501231"/>
    </source>
</evidence>
<dbReference type="Proteomes" id="UP001501231">
    <property type="component" value="Unassembled WGS sequence"/>
</dbReference>
<name>A0ABN3J3E0_9ACTN</name>
<organism evidence="2 3">
    <name type="scientific">Actinomadura vinacea</name>
    <dbReference type="NCBI Taxonomy" id="115336"/>
    <lineage>
        <taxon>Bacteria</taxon>
        <taxon>Bacillati</taxon>
        <taxon>Actinomycetota</taxon>
        <taxon>Actinomycetes</taxon>
        <taxon>Streptosporangiales</taxon>
        <taxon>Thermomonosporaceae</taxon>
        <taxon>Actinomadura</taxon>
    </lineage>
</organism>
<feature type="compositionally biased region" description="Pro residues" evidence="1">
    <location>
        <begin position="323"/>
        <end position="354"/>
    </location>
</feature>